<evidence type="ECO:0000256" key="4">
    <source>
        <dbReference type="ARBA" id="ARBA00022989"/>
    </source>
</evidence>
<feature type="transmembrane region" description="Helical" evidence="6">
    <location>
        <begin position="158"/>
        <end position="175"/>
    </location>
</feature>
<evidence type="ECO:0000256" key="5">
    <source>
        <dbReference type="ARBA" id="ARBA00023136"/>
    </source>
</evidence>
<evidence type="ECO:0000256" key="2">
    <source>
        <dbReference type="ARBA" id="ARBA00022475"/>
    </source>
</evidence>
<comment type="caution">
    <text evidence="7">The sequence shown here is derived from an EMBL/GenBank/DDBJ whole genome shotgun (WGS) entry which is preliminary data.</text>
</comment>
<feature type="transmembrane region" description="Helical" evidence="6">
    <location>
        <begin position="79"/>
        <end position="96"/>
    </location>
</feature>
<feature type="transmembrane region" description="Helical" evidence="6">
    <location>
        <begin position="195"/>
        <end position="212"/>
    </location>
</feature>
<feature type="transmembrane region" description="Helical" evidence="6">
    <location>
        <begin position="134"/>
        <end position="152"/>
    </location>
</feature>
<keyword evidence="5 6" id="KW-0472">Membrane</keyword>
<feature type="transmembrane region" description="Helical" evidence="6">
    <location>
        <begin position="232"/>
        <end position="253"/>
    </location>
</feature>
<dbReference type="PANTHER" id="PTHR30250">
    <property type="entry name" value="PST FAMILY PREDICTED COLANIC ACID TRANSPORTER"/>
    <property type="match status" value="1"/>
</dbReference>
<evidence type="ECO:0008006" key="9">
    <source>
        <dbReference type="Google" id="ProtNLM"/>
    </source>
</evidence>
<feature type="transmembrane region" description="Helical" evidence="6">
    <location>
        <begin position="102"/>
        <end position="122"/>
    </location>
</feature>
<sequence length="404" mass="46344">MNRLKNLSYTFLGNAIFSFIKWLILILAVRLTSPDQVGSYTYAVALTTPIMLFANMRLRLRYVVEDDLSFKSLHKLRNLLNLFSLIIIILVGFIVHPDYISYMILVALTKILDLQSELYYAILHKKQNFKYISLLQIGKSLIIIIPFAIAMFIFKNVLIGLVIQVVAQLIWLVFFESKVANLIDNEINKTINKKVLYSLFIDGLPLGIVQLLNSYNILIPRYVIERVLDVKLVGVFASISYLLTIIDLFMNAVSQNIIVRIKNAILKKDYEKLIKYTNKDVFLMSLLLGLIVIIPVYFFKDLIIGIIYGSFYQKYSIVFLIIAISIIFNFQSWIFDTTLMAFKVYKLQLIASIFNLIVSIISSILLINSFGLVGAAISVVIINFSQAIIKYLICMYSIKKDRRG</sequence>
<keyword evidence="3 6" id="KW-0812">Transmembrane</keyword>
<evidence type="ECO:0000313" key="7">
    <source>
        <dbReference type="EMBL" id="TGA80427.1"/>
    </source>
</evidence>
<organism evidence="7 8">
    <name type="scientific">Staphylococcus croceilyticus</name>
    <dbReference type="NCBI Taxonomy" id="319942"/>
    <lineage>
        <taxon>Bacteria</taxon>
        <taxon>Bacillati</taxon>
        <taxon>Bacillota</taxon>
        <taxon>Bacilli</taxon>
        <taxon>Bacillales</taxon>
        <taxon>Staphylococcaceae</taxon>
        <taxon>Staphylococcus</taxon>
    </lineage>
</organism>
<protein>
    <recommendedName>
        <fullName evidence="9">Polysaccharide biosynthesis protein</fullName>
    </recommendedName>
</protein>
<dbReference type="PANTHER" id="PTHR30250:SF11">
    <property type="entry name" value="O-ANTIGEN TRANSPORTER-RELATED"/>
    <property type="match status" value="1"/>
</dbReference>
<feature type="transmembrane region" description="Helical" evidence="6">
    <location>
        <begin position="347"/>
        <end position="367"/>
    </location>
</feature>
<dbReference type="InterPro" id="IPR050833">
    <property type="entry name" value="Poly_Biosynth_Transport"/>
</dbReference>
<dbReference type="RefSeq" id="WP_103328634.1">
    <property type="nucleotide sequence ID" value="NZ_PPRD01000014.1"/>
</dbReference>
<dbReference type="Proteomes" id="UP000298482">
    <property type="component" value="Unassembled WGS sequence"/>
</dbReference>
<feature type="transmembrane region" description="Helical" evidence="6">
    <location>
        <begin position="40"/>
        <end position="58"/>
    </location>
</feature>
<keyword evidence="8" id="KW-1185">Reference proteome</keyword>
<feature type="transmembrane region" description="Helical" evidence="6">
    <location>
        <begin position="373"/>
        <end position="393"/>
    </location>
</feature>
<dbReference type="InterPro" id="IPR002797">
    <property type="entry name" value="Polysacc_synth"/>
</dbReference>
<evidence type="ECO:0000256" key="3">
    <source>
        <dbReference type="ARBA" id="ARBA00022692"/>
    </source>
</evidence>
<dbReference type="EMBL" id="SRJF01000002">
    <property type="protein sequence ID" value="TGA80427.1"/>
    <property type="molecule type" value="Genomic_DNA"/>
</dbReference>
<comment type="subcellular location">
    <subcellularLocation>
        <location evidence="1">Cell membrane</location>
        <topology evidence="1">Multi-pass membrane protein</topology>
    </subcellularLocation>
</comment>
<dbReference type="Pfam" id="PF01943">
    <property type="entry name" value="Polysacc_synt"/>
    <property type="match status" value="1"/>
</dbReference>
<keyword evidence="2" id="KW-1003">Cell membrane</keyword>
<feature type="transmembrane region" description="Helical" evidence="6">
    <location>
        <begin position="281"/>
        <end position="309"/>
    </location>
</feature>
<feature type="transmembrane region" description="Helical" evidence="6">
    <location>
        <begin position="7"/>
        <end position="28"/>
    </location>
</feature>
<accession>A0ABY2KJA6</accession>
<evidence type="ECO:0000256" key="1">
    <source>
        <dbReference type="ARBA" id="ARBA00004651"/>
    </source>
</evidence>
<evidence type="ECO:0000313" key="8">
    <source>
        <dbReference type="Proteomes" id="UP000298482"/>
    </source>
</evidence>
<proteinExistence type="predicted"/>
<evidence type="ECO:0000256" key="6">
    <source>
        <dbReference type="SAM" id="Phobius"/>
    </source>
</evidence>
<feature type="transmembrane region" description="Helical" evidence="6">
    <location>
        <begin position="315"/>
        <end position="335"/>
    </location>
</feature>
<gene>
    <name evidence="7" type="ORF">E2556_02065</name>
</gene>
<name>A0ABY2KJA6_9STAP</name>
<reference evidence="7 8" key="1">
    <citation type="submission" date="2019-04" db="EMBL/GenBank/DDBJ databases">
        <title>Genomic characterization of Staphylococcus petrasii strains.</title>
        <authorList>
            <person name="Vrbovska V."/>
            <person name="Kovarovic V."/>
            <person name="Maslanova I."/>
            <person name="Indrakova A."/>
            <person name="Petras P."/>
            <person name="Sedo O."/>
            <person name="Svec P."/>
            <person name="Fisarova L."/>
            <person name="Sedlacek I."/>
            <person name="Doskar J."/>
            <person name="Pantucek R."/>
        </authorList>
    </citation>
    <scope>NUCLEOTIDE SEQUENCE [LARGE SCALE GENOMIC DNA]</scope>
    <source>
        <strain evidence="7 8">CCM 8421</strain>
    </source>
</reference>
<keyword evidence="4 6" id="KW-1133">Transmembrane helix</keyword>